<proteinExistence type="predicted"/>
<comment type="caution">
    <text evidence="1">The sequence shown here is derived from an EMBL/GenBank/DDBJ whole genome shotgun (WGS) entry which is preliminary data.</text>
</comment>
<dbReference type="AlphaFoldDB" id="A0A4V1Z2A1"/>
<dbReference type="InterPro" id="IPR027396">
    <property type="entry name" value="DsrEFH-like"/>
</dbReference>
<keyword evidence="2" id="KW-1185">Reference proteome</keyword>
<dbReference type="OrthoDB" id="3476440at2"/>
<evidence type="ECO:0000313" key="2">
    <source>
        <dbReference type="Proteomes" id="UP000291189"/>
    </source>
</evidence>
<dbReference type="Pfam" id="PF02635">
    <property type="entry name" value="DsrE"/>
    <property type="match status" value="1"/>
</dbReference>
<evidence type="ECO:0000313" key="1">
    <source>
        <dbReference type="EMBL" id="RYU13686.1"/>
    </source>
</evidence>
<dbReference type="SUPFAM" id="SSF75169">
    <property type="entry name" value="DsrEFH-like"/>
    <property type="match status" value="1"/>
</dbReference>
<dbReference type="EMBL" id="SDPU01000014">
    <property type="protein sequence ID" value="RYU13686.1"/>
    <property type="molecule type" value="Genomic_DNA"/>
</dbReference>
<reference evidence="1 2" key="1">
    <citation type="submission" date="2019-01" db="EMBL/GenBank/DDBJ databases">
        <title>Nocardioides guangzhouensis sp. nov., an actinobacterium isolated from soil.</title>
        <authorList>
            <person name="Fu Y."/>
            <person name="Cai Y."/>
            <person name="Lin Z."/>
            <person name="Chen P."/>
        </authorList>
    </citation>
    <scope>NUCLEOTIDE SEQUENCE [LARGE SCALE GENOMIC DNA]</scope>
    <source>
        <strain evidence="1 2">NBRC 105384</strain>
    </source>
</reference>
<protein>
    <submittedName>
        <fullName evidence="1">Sulfur reduction protein DsrE</fullName>
    </submittedName>
</protein>
<dbReference type="Proteomes" id="UP000291189">
    <property type="component" value="Unassembled WGS sequence"/>
</dbReference>
<accession>A0A4V1Z2A1</accession>
<dbReference type="InterPro" id="IPR003787">
    <property type="entry name" value="Sulphur_relay_DsrE/F-like"/>
</dbReference>
<name>A0A4V1Z2A1_9ACTN</name>
<dbReference type="Gene3D" id="3.40.1260.10">
    <property type="entry name" value="DsrEFH-like"/>
    <property type="match status" value="1"/>
</dbReference>
<dbReference type="RefSeq" id="WP_129986118.1">
    <property type="nucleotide sequence ID" value="NZ_SDPU01000014.1"/>
</dbReference>
<gene>
    <name evidence="1" type="ORF">ETU37_05445</name>
</gene>
<sequence length="120" mass="12264">MARRLLVKVTCGTDDPERSNQGLTVASAAVAAGADVSLWLTGEAAWFATGDRTPDLGLPHASPAGALVTIVREGGQVTLCTQCAARRGLGEDDTLPGVRIAGAAVFVEEALAEGTQALVY</sequence>
<organism evidence="1 2">
    <name type="scientific">Nocardioides iriomotensis</name>
    <dbReference type="NCBI Taxonomy" id="715784"/>
    <lineage>
        <taxon>Bacteria</taxon>
        <taxon>Bacillati</taxon>
        <taxon>Actinomycetota</taxon>
        <taxon>Actinomycetes</taxon>
        <taxon>Propionibacteriales</taxon>
        <taxon>Nocardioidaceae</taxon>
        <taxon>Nocardioides</taxon>
    </lineage>
</organism>